<name>A0A2A9NWF4_9AGAR</name>
<gene>
    <name evidence="2" type="ORF">AMATHDRAFT_2043</name>
</gene>
<dbReference type="Proteomes" id="UP000242287">
    <property type="component" value="Unassembled WGS sequence"/>
</dbReference>
<keyword evidence="3" id="KW-1185">Reference proteome</keyword>
<dbReference type="EMBL" id="KZ301978">
    <property type="protein sequence ID" value="PFH52647.1"/>
    <property type="molecule type" value="Genomic_DNA"/>
</dbReference>
<evidence type="ECO:0000313" key="2">
    <source>
        <dbReference type="EMBL" id="PFH52647.1"/>
    </source>
</evidence>
<evidence type="ECO:0000313" key="3">
    <source>
        <dbReference type="Proteomes" id="UP000242287"/>
    </source>
</evidence>
<protein>
    <submittedName>
        <fullName evidence="2">Uncharacterized protein</fullName>
    </submittedName>
</protein>
<evidence type="ECO:0000256" key="1">
    <source>
        <dbReference type="SAM" id="MobiDB-lite"/>
    </source>
</evidence>
<proteinExistence type="predicted"/>
<reference evidence="2 3" key="1">
    <citation type="submission" date="2014-02" db="EMBL/GenBank/DDBJ databases">
        <title>Transposable element dynamics among asymbiotic and ectomycorrhizal Amanita fungi.</title>
        <authorList>
            <consortium name="DOE Joint Genome Institute"/>
            <person name="Hess J."/>
            <person name="Skrede I."/>
            <person name="Wolfe B."/>
            <person name="LaButti K."/>
            <person name="Ohm R.A."/>
            <person name="Grigoriev I.V."/>
            <person name="Pringle A."/>
        </authorList>
    </citation>
    <scope>NUCLEOTIDE SEQUENCE [LARGE SCALE GENOMIC DNA]</scope>
    <source>
        <strain evidence="2 3">SKay4041</strain>
    </source>
</reference>
<organism evidence="2 3">
    <name type="scientific">Amanita thiersii Skay4041</name>
    <dbReference type="NCBI Taxonomy" id="703135"/>
    <lineage>
        <taxon>Eukaryota</taxon>
        <taxon>Fungi</taxon>
        <taxon>Dikarya</taxon>
        <taxon>Basidiomycota</taxon>
        <taxon>Agaricomycotina</taxon>
        <taxon>Agaricomycetes</taxon>
        <taxon>Agaricomycetidae</taxon>
        <taxon>Agaricales</taxon>
        <taxon>Pluteineae</taxon>
        <taxon>Amanitaceae</taxon>
        <taxon>Amanita</taxon>
    </lineage>
</organism>
<sequence>MTTQIKEVGCSQETPLSLPSYEETLVQYSLRLPTYRSGYVHRYHPYTRCDAPQTEEDLLEGEDIDEASLTDMLPLDSASQPSPTADTVDDTGTET</sequence>
<feature type="region of interest" description="Disordered" evidence="1">
    <location>
        <begin position="68"/>
        <end position="95"/>
    </location>
</feature>
<accession>A0A2A9NWF4</accession>
<dbReference type="AlphaFoldDB" id="A0A2A9NWF4"/>
<dbReference type="OrthoDB" id="3034286at2759"/>